<dbReference type="InterPro" id="IPR036397">
    <property type="entry name" value="RNaseH_sf"/>
</dbReference>
<evidence type="ECO:0000313" key="7">
    <source>
        <dbReference type="RefSeq" id="XP_012941706.2"/>
    </source>
</evidence>
<proteinExistence type="predicted"/>
<dbReference type="Gene3D" id="3.30.420.10">
    <property type="entry name" value="Ribonuclease H-like superfamily/Ribonuclease H"/>
    <property type="match status" value="1"/>
</dbReference>
<dbReference type="PANTHER" id="PTHR19303:SF74">
    <property type="entry name" value="POGO TRANSPOSABLE ELEMENT WITH KRAB DOMAIN"/>
    <property type="match status" value="1"/>
</dbReference>
<dbReference type="InterPro" id="IPR050863">
    <property type="entry name" value="CenT-Element_Derived"/>
</dbReference>
<dbReference type="PROSITE" id="PS51253">
    <property type="entry name" value="HTH_CENPB"/>
    <property type="match status" value="1"/>
</dbReference>
<dbReference type="RefSeq" id="XP_012941706.2">
    <property type="nucleotide sequence ID" value="XM_013086252.2"/>
</dbReference>
<evidence type="ECO:0000259" key="5">
    <source>
        <dbReference type="PROSITE" id="PS51253"/>
    </source>
</evidence>
<feature type="compositionally biased region" description="Basic and acidic residues" evidence="4">
    <location>
        <begin position="640"/>
        <end position="652"/>
    </location>
</feature>
<protein>
    <submittedName>
        <fullName evidence="7">Uncharacterized protein LOC106012656</fullName>
    </submittedName>
</protein>
<name>A0ABM1A6F0_APLCA</name>
<feature type="region of interest" description="Disordered" evidence="4">
    <location>
        <begin position="613"/>
        <end position="688"/>
    </location>
</feature>
<gene>
    <name evidence="7" type="primary">LOC106012656</name>
</gene>
<dbReference type="PANTHER" id="PTHR19303">
    <property type="entry name" value="TRANSPOSON"/>
    <property type="match status" value="1"/>
</dbReference>
<organism evidence="6 7">
    <name type="scientific">Aplysia californica</name>
    <name type="common">California sea hare</name>
    <dbReference type="NCBI Taxonomy" id="6500"/>
    <lineage>
        <taxon>Eukaryota</taxon>
        <taxon>Metazoa</taxon>
        <taxon>Spiralia</taxon>
        <taxon>Lophotrochozoa</taxon>
        <taxon>Mollusca</taxon>
        <taxon>Gastropoda</taxon>
        <taxon>Heterobranchia</taxon>
        <taxon>Euthyneura</taxon>
        <taxon>Tectipleura</taxon>
        <taxon>Aplysiida</taxon>
        <taxon>Aplysioidea</taxon>
        <taxon>Aplysiidae</taxon>
        <taxon>Aplysia</taxon>
    </lineage>
</organism>
<reference evidence="7" key="1">
    <citation type="submission" date="2025-08" db="UniProtKB">
        <authorList>
            <consortium name="RefSeq"/>
        </authorList>
    </citation>
    <scope>IDENTIFICATION</scope>
</reference>
<dbReference type="Pfam" id="PF03221">
    <property type="entry name" value="HTH_Tnp_Tc5"/>
    <property type="match status" value="1"/>
</dbReference>
<evidence type="ECO:0000256" key="1">
    <source>
        <dbReference type="ARBA" id="ARBA00004123"/>
    </source>
</evidence>
<dbReference type="InterPro" id="IPR004875">
    <property type="entry name" value="DDE_SF_endonuclease_dom"/>
</dbReference>
<feature type="domain" description="HTH CENPB-type" evidence="5">
    <location>
        <begin position="51"/>
        <end position="126"/>
    </location>
</feature>
<accession>A0ABM1A6F0</accession>
<dbReference type="InterPro" id="IPR007889">
    <property type="entry name" value="HTH_Psq"/>
</dbReference>
<dbReference type="SUPFAM" id="SSF46689">
    <property type="entry name" value="Homeodomain-like"/>
    <property type="match status" value="1"/>
</dbReference>
<evidence type="ECO:0000256" key="3">
    <source>
        <dbReference type="ARBA" id="ARBA00023242"/>
    </source>
</evidence>
<dbReference type="GeneID" id="106012656"/>
<feature type="compositionally biased region" description="Basic and acidic residues" evidence="4">
    <location>
        <begin position="660"/>
        <end position="672"/>
    </location>
</feature>
<evidence type="ECO:0000256" key="4">
    <source>
        <dbReference type="SAM" id="MobiDB-lite"/>
    </source>
</evidence>
<evidence type="ECO:0000313" key="6">
    <source>
        <dbReference type="Proteomes" id="UP000694888"/>
    </source>
</evidence>
<sequence>MDNRRKLYSQNDMEAAVNACKSGAMSQRVAASTFNVPRATLGDKLKGLYPVTPRSRTVLMQEEEARVVEWLEESAARGCGQGREEVCLAIQRILNAEGRDTPFKDNKPGSKWFYSFLTRHPNLKQRKTSIVGEQRAKVSEEKIRTWFREVELNLDQEGINIHTVPPQNIFNVDESGFPFLQRGSVMVTDVNEKHPCSMGSDTKQQITVLCAGSAGGSILSPYIIFPGSRWTYYPWDDFKNAHYDLTSNGRVNSEVFLTWLRNAFEPATRDLSRPVVLFADGHQSLIDMDVHFFCKQHQITYYVLPAHASHIVQPLDLIFYDVLKQQWRDSVNDYKRISNVCAVTKKSFAGVFKEAWIRSHTPEKMAKAFEAAGLSPWNPGRPDYSKCRASRVNGTFPAASSASPEPLSATVGPSVELSPSVCPIDDMSPSVCPSVEQSLSVCPSVEQSPSVCLSVEQSPSVCPSVEQSPSVCLSVEQSPSVCPSVVQSPSVCPTDDLSSPVSPSSDLPSTAVDLSNPVVPRTKNIAMAVDQLVDFIITSGWSASDMYSIRRRQWRNIPPGPDEEMYQKYLDLYNYIVPPSAFDNLPLPQKCSAKSAHRVQTPKYVSGEKFREFQERKEKEERDKKAAIETRKRRRARKKAEKEKKRLERETANKVNMTERQAEKEAVKEKKRMEKKKRKTDVINEKEAESDECDSDGIECMDSSGDECAEVLERMLSGVGYDESTYHHVLNCPPRKLQLKIAKVIKSCKKNSKSSKRSCKSFL</sequence>
<dbReference type="Gene3D" id="1.10.10.60">
    <property type="entry name" value="Homeodomain-like"/>
    <property type="match status" value="1"/>
</dbReference>
<keyword evidence="2" id="KW-0238">DNA-binding</keyword>
<keyword evidence="6" id="KW-1185">Reference proteome</keyword>
<feature type="compositionally biased region" description="Basic and acidic residues" evidence="4">
    <location>
        <begin position="613"/>
        <end position="630"/>
    </location>
</feature>
<comment type="subcellular location">
    <subcellularLocation>
        <location evidence="1">Nucleus</location>
    </subcellularLocation>
</comment>
<dbReference type="Proteomes" id="UP000694888">
    <property type="component" value="Unplaced"/>
</dbReference>
<dbReference type="InterPro" id="IPR009057">
    <property type="entry name" value="Homeodomain-like_sf"/>
</dbReference>
<dbReference type="InterPro" id="IPR006600">
    <property type="entry name" value="HTH_CenpB_DNA-bd_dom"/>
</dbReference>
<keyword evidence="3" id="KW-0539">Nucleus</keyword>
<evidence type="ECO:0000256" key="2">
    <source>
        <dbReference type="ARBA" id="ARBA00023125"/>
    </source>
</evidence>
<dbReference type="Pfam" id="PF05225">
    <property type="entry name" value="HTH_psq"/>
    <property type="match status" value="1"/>
</dbReference>
<dbReference type="Pfam" id="PF03184">
    <property type="entry name" value="DDE_1"/>
    <property type="match status" value="1"/>
</dbReference>